<dbReference type="CTD" id="36597"/>
<gene>
    <name evidence="11" type="primary">LOC106741871</name>
</gene>
<dbReference type="InterPro" id="IPR043128">
    <property type="entry name" value="Rev_trsase/Diguanyl_cyclase"/>
</dbReference>
<proteinExistence type="predicted"/>
<dbReference type="PANTHER" id="PTHR37984:SF5">
    <property type="entry name" value="PROTEIN NYNRIN-LIKE"/>
    <property type="match status" value="1"/>
</dbReference>
<dbReference type="InterPro" id="IPR036875">
    <property type="entry name" value="Znf_CCHC_sf"/>
</dbReference>
<dbReference type="SUPFAM" id="SSF56672">
    <property type="entry name" value="DNA/RNA polymerases"/>
    <property type="match status" value="1"/>
</dbReference>
<dbReference type="Gene3D" id="3.10.10.10">
    <property type="entry name" value="HIV Type 1 Reverse Transcriptase, subunit A, domain 1"/>
    <property type="match status" value="1"/>
</dbReference>
<dbReference type="GO" id="GO:0016787">
    <property type="term" value="F:hydrolase activity"/>
    <property type="evidence" value="ECO:0007669"/>
    <property type="project" value="UniProtKB-KW"/>
</dbReference>
<dbReference type="InterPro" id="IPR050951">
    <property type="entry name" value="Retrovirus_Pol_polyprotein"/>
</dbReference>
<evidence type="ECO:0000256" key="2">
    <source>
        <dbReference type="ARBA" id="ARBA00022679"/>
    </source>
</evidence>
<keyword evidence="7" id="KW-0695">RNA-directed DNA polymerase</keyword>
<dbReference type="GO" id="GO:0003964">
    <property type="term" value="F:RNA-directed DNA polymerase activity"/>
    <property type="evidence" value="ECO:0007669"/>
    <property type="project" value="UniProtKB-KW"/>
</dbReference>
<keyword evidence="3" id="KW-0548">Nucleotidyltransferase</keyword>
<dbReference type="InterPro" id="IPR000477">
    <property type="entry name" value="RT_dom"/>
</dbReference>
<dbReference type="Proteomes" id="UP000515204">
    <property type="component" value="Unplaced"/>
</dbReference>
<evidence type="ECO:0000256" key="8">
    <source>
        <dbReference type="SAM" id="MobiDB-lite"/>
    </source>
</evidence>
<feature type="compositionally biased region" description="Polar residues" evidence="8">
    <location>
        <begin position="847"/>
        <end position="876"/>
    </location>
</feature>
<evidence type="ECO:0000259" key="9">
    <source>
        <dbReference type="PROSITE" id="PS50878"/>
    </source>
</evidence>
<feature type="region of interest" description="Disordered" evidence="8">
    <location>
        <begin position="225"/>
        <end position="258"/>
    </location>
</feature>
<keyword evidence="4" id="KW-0540">Nuclease</keyword>
<organism evidence="10 11">
    <name type="scientific">Dinoponera quadriceps</name>
    <name type="common">South American ant</name>
    <dbReference type="NCBI Taxonomy" id="609295"/>
    <lineage>
        <taxon>Eukaryota</taxon>
        <taxon>Metazoa</taxon>
        <taxon>Ecdysozoa</taxon>
        <taxon>Arthropoda</taxon>
        <taxon>Hexapoda</taxon>
        <taxon>Insecta</taxon>
        <taxon>Pterygota</taxon>
        <taxon>Neoptera</taxon>
        <taxon>Endopterygota</taxon>
        <taxon>Hymenoptera</taxon>
        <taxon>Apocrita</taxon>
        <taxon>Aculeata</taxon>
        <taxon>Formicoidea</taxon>
        <taxon>Formicidae</taxon>
        <taxon>Ponerinae</taxon>
        <taxon>Ponerini</taxon>
        <taxon>Dinoponera</taxon>
    </lineage>
</organism>
<evidence type="ECO:0000256" key="1">
    <source>
        <dbReference type="ARBA" id="ARBA00012493"/>
    </source>
</evidence>
<dbReference type="GO" id="GO:0008270">
    <property type="term" value="F:zinc ion binding"/>
    <property type="evidence" value="ECO:0007669"/>
    <property type="project" value="InterPro"/>
</dbReference>
<dbReference type="InterPro" id="IPR043502">
    <property type="entry name" value="DNA/RNA_pol_sf"/>
</dbReference>
<feature type="domain" description="Reverse transcriptase" evidence="9">
    <location>
        <begin position="403"/>
        <end position="583"/>
    </location>
</feature>
<dbReference type="FunFam" id="3.10.20.370:FF:000001">
    <property type="entry name" value="Retrovirus-related Pol polyprotein from transposon 17.6-like protein"/>
    <property type="match status" value="1"/>
</dbReference>
<dbReference type="EC" id="2.7.7.49" evidence="1"/>
<dbReference type="FunFam" id="3.30.70.270:FF:000020">
    <property type="entry name" value="Transposon Tf2-6 polyprotein-like Protein"/>
    <property type="match status" value="1"/>
</dbReference>
<dbReference type="Pfam" id="PF00078">
    <property type="entry name" value="RVT_1"/>
    <property type="match status" value="1"/>
</dbReference>
<reference evidence="11" key="1">
    <citation type="submission" date="2025-08" db="UniProtKB">
        <authorList>
            <consortium name="RefSeq"/>
        </authorList>
    </citation>
    <scope>IDENTIFICATION</scope>
</reference>
<dbReference type="GeneID" id="106741871"/>
<keyword evidence="5" id="KW-0255">Endonuclease</keyword>
<dbReference type="CDD" id="cd09274">
    <property type="entry name" value="RNase_HI_RT_Ty3"/>
    <property type="match status" value="1"/>
</dbReference>
<dbReference type="CDD" id="cd01647">
    <property type="entry name" value="RT_LTR"/>
    <property type="match status" value="1"/>
</dbReference>
<dbReference type="SUPFAM" id="SSF57756">
    <property type="entry name" value="Retrovirus zinc finger-like domains"/>
    <property type="match status" value="1"/>
</dbReference>
<evidence type="ECO:0000256" key="7">
    <source>
        <dbReference type="ARBA" id="ARBA00022918"/>
    </source>
</evidence>
<name>A0A6P3WUD2_DINQU</name>
<dbReference type="PROSITE" id="PS50878">
    <property type="entry name" value="RT_POL"/>
    <property type="match status" value="1"/>
</dbReference>
<dbReference type="KEGG" id="dqu:106741871"/>
<evidence type="ECO:0000313" key="11">
    <source>
        <dbReference type="RefSeq" id="XP_014469758.1"/>
    </source>
</evidence>
<evidence type="ECO:0000256" key="5">
    <source>
        <dbReference type="ARBA" id="ARBA00022759"/>
    </source>
</evidence>
<dbReference type="OrthoDB" id="7700898at2759"/>
<dbReference type="RefSeq" id="XP_014469758.1">
    <property type="nucleotide sequence ID" value="XM_014614272.1"/>
</dbReference>
<dbReference type="GO" id="GO:0004519">
    <property type="term" value="F:endonuclease activity"/>
    <property type="evidence" value="ECO:0007669"/>
    <property type="project" value="UniProtKB-KW"/>
</dbReference>
<keyword evidence="10" id="KW-1185">Reference proteome</keyword>
<dbReference type="Pfam" id="PF17917">
    <property type="entry name" value="RT_RNaseH"/>
    <property type="match status" value="1"/>
</dbReference>
<protein>
    <recommendedName>
        <fullName evidence="1">RNA-directed DNA polymerase</fullName>
        <ecNumber evidence="1">2.7.7.49</ecNumber>
    </recommendedName>
</protein>
<dbReference type="GO" id="GO:0003676">
    <property type="term" value="F:nucleic acid binding"/>
    <property type="evidence" value="ECO:0007669"/>
    <property type="project" value="InterPro"/>
</dbReference>
<feature type="compositionally biased region" description="Polar residues" evidence="8">
    <location>
        <begin position="226"/>
        <end position="243"/>
    </location>
</feature>
<accession>A0A6P3WUD2</accession>
<dbReference type="PANTHER" id="PTHR37984">
    <property type="entry name" value="PROTEIN CBG26694"/>
    <property type="match status" value="1"/>
</dbReference>
<evidence type="ECO:0000256" key="4">
    <source>
        <dbReference type="ARBA" id="ARBA00022722"/>
    </source>
</evidence>
<evidence type="ECO:0000256" key="6">
    <source>
        <dbReference type="ARBA" id="ARBA00022801"/>
    </source>
</evidence>
<sequence length="876" mass="100662">MRKWGCAFYGRDSLTFLERVEELNEGYGFSERDLLRGLPELLRGDSLLWYRNNRTTWQTWDDFEQDLREQYLPPRYQALLKKEINKRLQKPGELYAHFETELLTKMRRAGYYADEERLLQLYDNLQPDYKLYIRIADVRSIRDLRQRAMEYEAINRKRQESCARTLPPRPAAIDATAYERSMCCWRCKQRGHTRLQCRRPARKFCSQCDRDGVLTCECHPVPGNGQEASAASSDDRPVQSTSLTDHDRTPVHQEAPPLHHTIRLADGATIQPTKAICLPIRIGTQTLNHRCYVVPSLESDILIGIDLWARLQIPLPPPPKGYSDAIPALCPVSAGLRSRTPDEETTLKEFLASELAAFERIRGPTDLVEHRIRLKDPRPIKQRYRPRNPAMQQIIDDEVSQMEAEGIIEPSDNAWSSPVVTVKKRDGAPRFCIDFRRLNDVTERDAYPLPHIAATLDKLRGAHYLTTLDLKSGYWQIPLAPESKALTAFTVPGRGLMQFRVMPFGLHSAPATFQRLLDRVLGPALEPHVFVYLDDIIIVSATFSEHLRHLSKVFRRLRAARLRINPDKCRFGVESLKYLGHVVDREGLRTDPDKVAAITNWLTPATLRQVRQFLGLASWYRRFVAGFSKRVAPLTRLTRKGVKWAWGEAEEATFQDIKRALVTTSVLACPDFIRSFVIQTDASNHGLGVILTQHFPEGERVIAYGSRTLSNAEKNYSATELECLAVVWGIRRMRGYLEGYHFTVITDHQSLRWLQRLESPTGRLARWLFDLQQYSFEIRYRRGCANKVADALSRRSAVCALRDIRCPCFKKLHKGIRTDPTAWPDYTIQQGRVYRHLLHELDFRDTPPTNNEKSASNATNGIKSCSNSTTTQQRDI</sequence>
<keyword evidence="6" id="KW-0378">Hydrolase</keyword>
<dbReference type="Gene3D" id="3.30.70.270">
    <property type="match status" value="2"/>
</dbReference>
<evidence type="ECO:0000313" key="10">
    <source>
        <dbReference type="Proteomes" id="UP000515204"/>
    </source>
</evidence>
<feature type="region of interest" description="Disordered" evidence="8">
    <location>
        <begin position="844"/>
        <end position="876"/>
    </location>
</feature>
<dbReference type="AlphaFoldDB" id="A0A6P3WUD2"/>
<keyword evidence="2" id="KW-0808">Transferase</keyword>
<dbReference type="InterPro" id="IPR041373">
    <property type="entry name" value="RT_RNaseH"/>
</dbReference>
<evidence type="ECO:0000256" key="3">
    <source>
        <dbReference type="ARBA" id="ARBA00022695"/>
    </source>
</evidence>